<reference evidence="3" key="1">
    <citation type="submission" date="2020-08" db="EMBL/GenBank/DDBJ databases">
        <title>Genome public.</title>
        <authorList>
            <person name="Liu C."/>
            <person name="Sun Q."/>
        </authorList>
    </citation>
    <scope>NUCLEOTIDE SEQUENCE</scope>
    <source>
        <strain evidence="3">BX12</strain>
    </source>
</reference>
<dbReference type="EMBL" id="JACRYT010000007">
    <property type="protein sequence ID" value="MBC6679880.1"/>
    <property type="molecule type" value="Genomic_DNA"/>
</dbReference>
<evidence type="ECO:0000256" key="1">
    <source>
        <dbReference type="SAM" id="SignalP"/>
    </source>
</evidence>
<evidence type="ECO:0000313" key="3">
    <source>
        <dbReference type="EMBL" id="MBC6679880.1"/>
    </source>
</evidence>
<feature type="domain" description="Transglutaminase-like" evidence="2">
    <location>
        <begin position="211"/>
        <end position="266"/>
    </location>
</feature>
<organism evidence="3 4">
    <name type="scientific">Zhenpiania hominis</name>
    <dbReference type="NCBI Taxonomy" id="2763644"/>
    <lineage>
        <taxon>Bacteria</taxon>
        <taxon>Bacillati</taxon>
        <taxon>Bacillota</taxon>
        <taxon>Clostridia</taxon>
        <taxon>Peptostreptococcales</taxon>
        <taxon>Anaerovoracaceae</taxon>
        <taxon>Zhenpiania</taxon>
    </lineage>
</organism>
<sequence>MKHTGLTKLLSAAAVIFLMTAFCACQNSGEKGISSYRDLDYPLFSETPEKNTIKNEAAEIDISNTSQGYIGIRYLGNNRKVKLQLTKDAETYTYNIQKKKSFSIFPLSMGNGTYTIGIFENISTNQYSQACSETIEVKLEDENLPFLYPNEYVSYTRNSPVIRLSNQITEGSGDELEKVEKVFDYVTSTIDYDYELAENIPLEYIPDIEQVLKEKTGICFDYASVMSAMLRIQGIPTRLVIGYAGDVYHAWISVYVEDKGWVDGIIRFDGESWTLMDPTTAASSGLTDEITDDSLYNALYYY</sequence>
<dbReference type="Proteomes" id="UP000602647">
    <property type="component" value="Unassembled WGS sequence"/>
</dbReference>
<dbReference type="PROSITE" id="PS51257">
    <property type="entry name" value="PROKAR_LIPOPROTEIN"/>
    <property type="match status" value="1"/>
</dbReference>
<keyword evidence="1" id="KW-0732">Signal</keyword>
<comment type="caution">
    <text evidence="3">The sequence shown here is derived from an EMBL/GenBank/DDBJ whole genome shotgun (WGS) entry which is preliminary data.</text>
</comment>
<accession>A0A923NNL7</accession>
<protein>
    <submittedName>
        <fullName evidence="3">Transglutaminase domain-containing protein</fullName>
    </submittedName>
</protein>
<name>A0A923NNL7_9FIRM</name>
<evidence type="ECO:0000259" key="2">
    <source>
        <dbReference type="SMART" id="SM00460"/>
    </source>
</evidence>
<dbReference type="SUPFAM" id="SSF54001">
    <property type="entry name" value="Cysteine proteinases"/>
    <property type="match status" value="1"/>
</dbReference>
<evidence type="ECO:0000313" key="4">
    <source>
        <dbReference type="Proteomes" id="UP000602647"/>
    </source>
</evidence>
<dbReference type="PANTHER" id="PTHR33490">
    <property type="entry name" value="BLR5614 PROTEIN-RELATED"/>
    <property type="match status" value="1"/>
</dbReference>
<dbReference type="SMART" id="SM00460">
    <property type="entry name" value="TGc"/>
    <property type="match status" value="1"/>
</dbReference>
<proteinExistence type="predicted"/>
<dbReference type="RefSeq" id="WP_187302979.1">
    <property type="nucleotide sequence ID" value="NZ_JACRYT010000007.1"/>
</dbReference>
<feature type="chain" id="PRO_5039182225" evidence="1">
    <location>
        <begin position="25"/>
        <end position="302"/>
    </location>
</feature>
<dbReference type="InterPro" id="IPR038765">
    <property type="entry name" value="Papain-like_cys_pep_sf"/>
</dbReference>
<keyword evidence="4" id="KW-1185">Reference proteome</keyword>
<gene>
    <name evidence="3" type="ORF">H9L42_08570</name>
</gene>
<dbReference type="Gene3D" id="3.10.620.30">
    <property type="match status" value="1"/>
</dbReference>
<dbReference type="AlphaFoldDB" id="A0A923NNL7"/>
<feature type="signal peptide" evidence="1">
    <location>
        <begin position="1"/>
        <end position="24"/>
    </location>
</feature>
<dbReference type="Pfam" id="PF01841">
    <property type="entry name" value="Transglut_core"/>
    <property type="match status" value="1"/>
</dbReference>
<dbReference type="InterPro" id="IPR002931">
    <property type="entry name" value="Transglutaminase-like"/>
</dbReference>